<accession>A0A0A9BVM0</accession>
<proteinExistence type="predicted"/>
<reference evidence="1" key="1">
    <citation type="submission" date="2014-09" db="EMBL/GenBank/DDBJ databases">
        <authorList>
            <person name="Magalhaes I.L.F."/>
            <person name="Oliveira U."/>
            <person name="Santos F.R."/>
            <person name="Vidigal T.H.D.A."/>
            <person name="Brescovit A.D."/>
            <person name="Santos A.J."/>
        </authorList>
    </citation>
    <scope>NUCLEOTIDE SEQUENCE</scope>
    <source>
        <tissue evidence="1">Shoot tissue taken approximately 20 cm above the soil surface</tissue>
    </source>
</reference>
<organism evidence="1">
    <name type="scientific">Arundo donax</name>
    <name type="common">Giant reed</name>
    <name type="synonym">Donax arundinaceus</name>
    <dbReference type="NCBI Taxonomy" id="35708"/>
    <lineage>
        <taxon>Eukaryota</taxon>
        <taxon>Viridiplantae</taxon>
        <taxon>Streptophyta</taxon>
        <taxon>Embryophyta</taxon>
        <taxon>Tracheophyta</taxon>
        <taxon>Spermatophyta</taxon>
        <taxon>Magnoliopsida</taxon>
        <taxon>Liliopsida</taxon>
        <taxon>Poales</taxon>
        <taxon>Poaceae</taxon>
        <taxon>PACMAD clade</taxon>
        <taxon>Arundinoideae</taxon>
        <taxon>Arundineae</taxon>
        <taxon>Arundo</taxon>
    </lineage>
</organism>
<protein>
    <submittedName>
        <fullName evidence="1">Uncharacterized protein</fullName>
    </submittedName>
</protein>
<sequence length="12" mass="1462">MVFFFLLALHSH</sequence>
<dbReference type="EMBL" id="GBRH01232695">
    <property type="protein sequence ID" value="JAD65200.1"/>
    <property type="molecule type" value="Transcribed_RNA"/>
</dbReference>
<reference evidence="1" key="2">
    <citation type="journal article" date="2015" name="Data Brief">
        <title>Shoot transcriptome of the giant reed, Arundo donax.</title>
        <authorList>
            <person name="Barrero R.A."/>
            <person name="Guerrero F.D."/>
            <person name="Moolhuijzen P."/>
            <person name="Goolsby J.A."/>
            <person name="Tidwell J."/>
            <person name="Bellgard S.E."/>
            <person name="Bellgard M.I."/>
        </authorList>
    </citation>
    <scope>NUCLEOTIDE SEQUENCE</scope>
    <source>
        <tissue evidence="1">Shoot tissue taken approximately 20 cm above the soil surface</tissue>
    </source>
</reference>
<evidence type="ECO:0000313" key="1">
    <source>
        <dbReference type="EMBL" id="JAD65200.1"/>
    </source>
</evidence>
<name>A0A0A9BVM0_ARUDO</name>